<feature type="domain" description="IrrE N-terminal-like" evidence="1">
    <location>
        <begin position="25"/>
        <end position="116"/>
    </location>
</feature>
<proteinExistence type="predicted"/>
<comment type="caution">
    <text evidence="2">The sequence shown here is derived from an EMBL/GenBank/DDBJ whole genome shotgun (WGS) entry which is preliminary data.</text>
</comment>
<reference evidence="2 3" key="1">
    <citation type="submission" date="2018-08" db="EMBL/GenBank/DDBJ databases">
        <title>Genomic Encyclopedia of Type Strains, Phase III (KMG-III): the genomes of soil and plant-associated and newly described type strains.</title>
        <authorList>
            <person name="Whitman W."/>
        </authorList>
    </citation>
    <scope>NUCLEOTIDE SEQUENCE [LARGE SCALE GENOMIC DNA]</scope>
    <source>
        <strain evidence="2 3">CGMCC 1.10966</strain>
    </source>
</reference>
<dbReference type="EMBL" id="QTTN01000005">
    <property type="protein sequence ID" value="REE91334.1"/>
    <property type="molecule type" value="Genomic_DNA"/>
</dbReference>
<protein>
    <submittedName>
        <fullName evidence="2">Uncharacterized protein DUF955</fullName>
    </submittedName>
</protein>
<dbReference type="InterPro" id="IPR010359">
    <property type="entry name" value="IrrE_HExxH"/>
</dbReference>
<evidence type="ECO:0000259" key="1">
    <source>
        <dbReference type="Pfam" id="PF06114"/>
    </source>
</evidence>
<organism evidence="2 3">
    <name type="scientific">Paenibacillus taihuensis</name>
    <dbReference type="NCBI Taxonomy" id="1156355"/>
    <lineage>
        <taxon>Bacteria</taxon>
        <taxon>Bacillati</taxon>
        <taxon>Bacillota</taxon>
        <taxon>Bacilli</taxon>
        <taxon>Bacillales</taxon>
        <taxon>Paenibacillaceae</taxon>
        <taxon>Paenibacillus</taxon>
    </lineage>
</organism>
<dbReference type="Proteomes" id="UP000256304">
    <property type="component" value="Unassembled WGS sequence"/>
</dbReference>
<dbReference type="Gene3D" id="1.10.10.2910">
    <property type="match status" value="1"/>
</dbReference>
<sequence>MSIEQIVCKLVRKHGTADPFKLAAHLKVHVQFLDLPESCRGYYLRTLRRRFIAINQNLSEVWQRAVCAHELGHDQLHRGISRFFLDESSFFVAGRYETEANEFAVQLLLHNEQPDEGESIDTYFMRNNIPVELTRYYE</sequence>
<dbReference type="RefSeq" id="WP_245995862.1">
    <property type="nucleotide sequence ID" value="NZ_QTTN01000005.1"/>
</dbReference>
<keyword evidence="3" id="KW-1185">Reference proteome</keyword>
<name>A0A3D9SBS1_9BACL</name>
<accession>A0A3D9SBS1</accession>
<evidence type="ECO:0000313" key="3">
    <source>
        <dbReference type="Proteomes" id="UP000256304"/>
    </source>
</evidence>
<dbReference type="Pfam" id="PF06114">
    <property type="entry name" value="Peptidase_M78"/>
    <property type="match status" value="1"/>
</dbReference>
<gene>
    <name evidence="2" type="ORF">A8990_10539</name>
</gene>
<dbReference type="AlphaFoldDB" id="A0A3D9SBS1"/>
<evidence type="ECO:0000313" key="2">
    <source>
        <dbReference type="EMBL" id="REE91334.1"/>
    </source>
</evidence>